<feature type="coiled-coil region" evidence="3">
    <location>
        <begin position="40"/>
        <end position="114"/>
    </location>
</feature>
<dbReference type="Gene3D" id="3.30.910.20">
    <property type="entry name" value="Skp domain"/>
    <property type="match status" value="1"/>
</dbReference>
<comment type="caution">
    <text evidence="5">The sequence shown here is derived from an EMBL/GenBank/DDBJ whole genome shotgun (WGS) entry which is preliminary data.</text>
</comment>
<dbReference type="SMART" id="SM00935">
    <property type="entry name" value="OmpH"/>
    <property type="match status" value="1"/>
</dbReference>
<gene>
    <name evidence="5" type="ORF">KZO38_05525</name>
</gene>
<evidence type="ECO:0000313" key="5">
    <source>
        <dbReference type="EMBL" id="MBW4769219.1"/>
    </source>
</evidence>
<sequence length="166" mass="18708">MKKIILMLALVMPMTVFAQKFGHCNQQEILSAMPELAKVRGEIEAAAKQYENELTAMQDEFKKKVEEYEKTKATMNATKQQETETSLGALQQKLQQAYTDNQQALQKLQQEKMQPLVTKIQKAIENVGKAGNYVYIMDVSLGIPYISSTLSTDVTAAIKAEMNRLK</sequence>
<name>A0ABS6YET6_9BACT</name>
<dbReference type="SUPFAM" id="SSF111384">
    <property type="entry name" value="OmpH-like"/>
    <property type="match status" value="1"/>
</dbReference>
<organism evidence="5 6">
    <name type="scientific">Hoylesella nanceiensis</name>
    <dbReference type="NCBI Taxonomy" id="425941"/>
    <lineage>
        <taxon>Bacteria</taxon>
        <taxon>Pseudomonadati</taxon>
        <taxon>Bacteroidota</taxon>
        <taxon>Bacteroidia</taxon>
        <taxon>Bacteroidales</taxon>
        <taxon>Prevotellaceae</taxon>
        <taxon>Hoylesella</taxon>
    </lineage>
</organism>
<evidence type="ECO:0000256" key="1">
    <source>
        <dbReference type="ARBA" id="ARBA00009091"/>
    </source>
</evidence>
<dbReference type="InterPro" id="IPR005632">
    <property type="entry name" value="Chaperone_Skp"/>
</dbReference>
<dbReference type="PANTHER" id="PTHR35089:SF1">
    <property type="entry name" value="CHAPERONE PROTEIN SKP"/>
    <property type="match status" value="1"/>
</dbReference>
<keyword evidence="6" id="KW-1185">Reference proteome</keyword>
<comment type="similarity">
    <text evidence="1">Belongs to the Skp family.</text>
</comment>
<dbReference type="GeneID" id="93182106"/>
<evidence type="ECO:0000256" key="3">
    <source>
        <dbReference type="SAM" id="Coils"/>
    </source>
</evidence>
<dbReference type="InterPro" id="IPR024930">
    <property type="entry name" value="Skp_dom_sf"/>
</dbReference>
<dbReference type="Proteomes" id="UP000788426">
    <property type="component" value="Unassembled WGS sequence"/>
</dbReference>
<reference evidence="5 6" key="1">
    <citation type="submission" date="2021-07" db="EMBL/GenBank/DDBJ databases">
        <title>Genomic diversity and antimicrobial resistance of Prevotella spp. isolated from chronic lung disease airways.</title>
        <authorList>
            <person name="Webb K.A."/>
            <person name="Olagoke O.S."/>
            <person name="Baird T."/>
            <person name="Neill J."/>
            <person name="Pham A."/>
            <person name="Wells T.J."/>
            <person name="Ramsay K.A."/>
            <person name="Bell S.C."/>
            <person name="Sarovich D.S."/>
            <person name="Price E.P."/>
        </authorList>
    </citation>
    <scope>NUCLEOTIDE SEQUENCE [LARGE SCALE GENOMIC DNA]</scope>
    <source>
        <strain evidence="5 6">SCHI0011.S.12</strain>
    </source>
</reference>
<accession>A0ABS6YET6</accession>
<keyword evidence="2 4" id="KW-0732">Signal</keyword>
<dbReference type="RefSeq" id="WP_018362069.1">
    <property type="nucleotide sequence ID" value="NZ_CAJZHJ010000003.1"/>
</dbReference>
<evidence type="ECO:0000256" key="2">
    <source>
        <dbReference type="ARBA" id="ARBA00022729"/>
    </source>
</evidence>
<proteinExistence type="inferred from homology"/>
<evidence type="ECO:0000313" key="6">
    <source>
        <dbReference type="Proteomes" id="UP000788426"/>
    </source>
</evidence>
<dbReference type="Pfam" id="PF03938">
    <property type="entry name" value="OmpH"/>
    <property type="match status" value="1"/>
</dbReference>
<keyword evidence="3" id="KW-0175">Coiled coil</keyword>
<feature type="signal peptide" evidence="4">
    <location>
        <begin position="1"/>
        <end position="18"/>
    </location>
</feature>
<dbReference type="EMBL" id="JAHXCT010000003">
    <property type="protein sequence ID" value="MBW4769219.1"/>
    <property type="molecule type" value="Genomic_DNA"/>
</dbReference>
<protein>
    <submittedName>
        <fullName evidence="5">OmpH family outer membrane protein</fullName>
    </submittedName>
</protein>
<evidence type="ECO:0000256" key="4">
    <source>
        <dbReference type="SAM" id="SignalP"/>
    </source>
</evidence>
<feature type="chain" id="PRO_5046268472" evidence="4">
    <location>
        <begin position="19"/>
        <end position="166"/>
    </location>
</feature>
<dbReference type="PANTHER" id="PTHR35089">
    <property type="entry name" value="CHAPERONE PROTEIN SKP"/>
    <property type="match status" value="1"/>
</dbReference>